<dbReference type="Gene3D" id="3.30.70.3290">
    <property type="match status" value="1"/>
</dbReference>
<dbReference type="SUPFAM" id="SSF47336">
    <property type="entry name" value="ACP-like"/>
    <property type="match status" value="1"/>
</dbReference>
<dbReference type="PROSITE" id="PS50075">
    <property type="entry name" value="CARRIER"/>
    <property type="match status" value="1"/>
</dbReference>
<dbReference type="Pfam" id="PF00109">
    <property type="entry name" value="ketoacyl-synt"/>
    <property type="match status" value="1"/>
</dbReference>
<dbReference type="CDD" id="cd08953">
    <property type="entry name" value="KR_2_SDR_x"/>
    <property type="match status" value="1"/>
</dbReference>
<dbReference type="Gene3D" id="3.40.366.10">
    <property type="entry name" value="Malonyl-Coenzyme A Acyl Carrier Protein, domain 2"/>
    <property type="match status" value="1"/>
</dbReference>
<dbReference type="SUPFAM" id="SSF55048">
    <property type="entry name" value="Probable ACP-binding domain of malonyl-CoA ACP transacylase"/>
    <property type="match status" value="1"/>
</dbReference>
<feature type="domain" description="Carrier" evidence="4">
    <location>
        <begin position="1452"/>
        <end position="1527"/>
    </location>
</feature>
<dbReference type="PROSITE" id="PS00606">
    <property type="entry name" value="KS3_1"/>
    <property type="match status" value="1"/>
</dbReference>
<dbReference type="InterPro" id="IPR050091">
    <property type="entry name" value="PKS_NRPS_Biosynth_Enz"/>
</dbReference>
<dbReference type="Gene3D" id="3.40.50.720">
    <property type="entry name" value="NAD(P)-binding Rossmann-like Domain"/>
    <property type="match status" value="1"/>
</dbReference>
<name>A0ABY3R8R4_9BRAD</name>
<dbReference type="InterPro" id="IPR013968">
    <property type="entry name" value="PKS_KR"/>
</dbReference>
<evidence type="ECO:0000313" key="7">
    <source>
        <dbReference type="Proteomes" id="UP001431010"/>
    </source>
</evidence>
<dbReference type="Pfam" id="PF00698">
    <property type="entry name" value="Acyl_transf_1"/>
    <property type="match status" value="1"/>
</dbReference>
<dbReference type="SUPFAM" id="SSF53901">
    <property type="entry name" value="Thiolase-like"/>
    <property type="match status" value="1"/>
</dbReference>
<dbReference type="SUPFAM" id="SSF51735">
    <property type="entry name" value="NAD(P)-binding Rossmann-fold domains"/>
    <property type="match status" value="2"/>
</dbReference>
<dbReference type="Pfam" id="PF08659">
    <property type="entry name" value="KR"/>
    <property type="match status" value="1"/>
</dbReference>
<evidence type="ECO:0000256" key="1">
    <source>
        <dbReference type="ARBA" id="ARBA00022450"/>
    </source>
</evidence>
<dbReference type="Pfam" id="PF22621">
    <property type="entry name" value="CurL-like_PKS_C"/>
    <property type="match status" value="1"/>
</dbReference>
<dbReference type="PANTHER" id="PTHR43775:SF51">
    <property type="entry name" value="INACTIVE PHENOLPHTHIOCEROL SYNTHESIS POLYKETIDE SYNTHASE TYPE I PKS1-RELATED"/>
    <property type="match status" value="1"/>
</dbReference>
<dbReference type="InterPro" id="IPR049490">
    <property type="entry name" value="C883_1060-like_KR_N"/>
</dbReference>
<dbReference type="SMART" id="SM00822">
    <property type="entry name" value="PKS_KR"/>
    <property type="match status" value="1"/>
</dbReference>
<dbReference type="SMART" id="SM00827">
    <property type="entry name" value="PKS_AT"/>
    <property type="match status" value="1"/>
</dbReference>
<dbReference type="InterPro" id="IPR016036">
    <property type="entry name" value="Malonyl_transacylase_ACP-bd"/>
</dbReference>
<dbReference type="Gene3D" id="3.40.47.10">
    <property type="match status" value="1"/>
</dbReference>
<dbReference type="InterPro" id="IPR014030">
    <property type="entry name" value="Ketoacyl_synth_N"/>
</dbReference>
<dbReference type="CDD" id="cd00833">
    <property type="entry name" value="PKS"/>
    <property type="match status" value="1"/>
</dbReference>
<dbReference type="InterPro" id="IPR020841">
    <property type="entry name" value="PKS_Beta-ketoAc_synthase_dom"/>
</dbReference>
<dbReference type="InterPro" id="IPR057326">
    <property type="entry name" value="KR_dom"/>
</dbReference>
<dbReference type="EMBL" id="CP088156">
    <property type="protein sequence ID" value="UFZ03300.1"/>
    <property type="molecule type" value="Genomic_DNA"/>
</dbReference>
<dbReference type="Pfam" id="PF21394">
    <property type="entry name" value="Beta-ketacyl_N"/>
    <property type="match status" value="1"/>
</dbReference>
<evidence type="ECO:0000259" key="5">
    <source>
        <dbReference type="PROSITE" id="PS52004"/>
    </source>
</evidence>
<dbReference type="SMART" id="SM00825">
    <property type="entry name" value="PKS_KS"/>
    <property type="match status" value="1"/>
</dbReference>
<dbReference type="InterPro" id="IPR016039">
    <property type="entry name" value="Thiolase-like"/>
</dbReference>
<keyword evidence="2" id="KW-0597">Phosphoprotein</keyword>
<keyword evidence="7" id="KW-1185">Reference proteome</keyword>
<evidence type="ECO:0000259" key="4">
    <source>
        <dbReference type="PROSITE" id="PS50075"/>
    </source>
</evidence>
<dbReference type="SMART" id="SM00823">
    <property type="entry name" value="PKS_PP"/>
    <property type="match status" value="1"/>
</dbReference>
<protein>
    <submittedName>
        <fullName evidence="6">SDR family NAD(P)-dependent oxidoreductase</fullName>
    </submittedName>
</protein>
<dbReference type="RefSeq" id="WP_231319323.1">
    <property type="nucleotide sequence ID" value="NZ_CP088156.1"/>
</dbReference>
<dbReference type="InterPro" id="IPR020806">
    <property type="entry name" value="PKS_PP-bd"/>
</dbReference>
<dbReference type="InterPro" id="IPR001227">
    <property type="entry name" value="Ac_transferase_dom_sf"/>
</dbReference>
<dbReference type="InterPro" id="IPR014031">
    <property type="entry name" value="Ketoacyl_synth_C"/>
</dbReference>
<organism evidence="6 7">
    <name type="scientific">Bradyrhizobium ontarionense</name>
    <dbReference type="NCBI Taxonomy" id="2898149"/>
    <lineage>
        <taxon>Bacteria</taxon>
        <taxon>Pseudomonadati</taxon>
        <taxon>Pseudomonadota</taxon>
        <taxon>Alphaproteobacteria</taxon>
        <taxon>Hyphomicrobiales</taxon>
        <taxon>Nitrobacteraceae</taxon>
        <taxon>Bradyrhizobium</taxon>
    </lineage>
</organism>
<dbReference type="InterPro" id="IPR036291">
    <property type="entry name" value="NAD(P)-bd_dom_sf"/>
</dbReference>
<dbReference type="InterPro" id="IPR018201">
    <property type="entry name" value="Ketoacyl_synth_AS"/>
</dbReference>
<keyword evidence="1" id="KW-0596">Phosphopantetheine</keyword>
<evidence type="ECO:0000256" key="2">
    <source>
        <dbReference type="ARBA" id="ARBA00022553"/>
    </source>
</evidence>
<keyword evidence="3" id="KW-0808">Transferase</keyword>
<dbReference type="InterPro" id="IPR014043">
    <property type="entry name" value="Acyl_transferase_dom"/>
</dbReference>
<evidence type="ECO:0000256" key="3">
    <source>
        <dbReference type="ARBA" id="ARBA00022679"/>
    </source>
</evidence>
<evidence type="ECO:0000313" key="6">
    <source>
        <dbReference type="EMBL" id="UFZ03300.1"/>
    </source>
</evidence>
<dbReference type="PROSITE" id="PS52004">
    <property type="entry name" value="KS3_2"/>
    <property type="match status" value="1"/>
</dbReference>
<dbReference type="Pfam" id="PF02801">
    <property type="entry name" value="Ketoacyl-synt_C"/>
    <property type="match status" value="1"/>
</dbReference>
<dbReference type="Proteomes" id="UP001431010">
    <property type="component" value="Chromosome"/>
</dbReference>
<dbReference type="SUPFAM" id="SSF52151">
    <property type="entry name" value="FabD/lysophospholipase-like"/>
    <property type="match status" value="1"/>
</dbReference>
<accession>A0ABY3R8R4</accession>
<proteinExistence type="predicted"/>
<feature type="domain" description="Ketosynthase family 3 (KS3)" evidence="5">
    <location>
        <begin position="1"/>
        <end position="432"/>
    </location>
</feature>
<gene>
    <name evidence="6" type="ORF">LQG66_29330</name>
</gene>
<dbReference type="InterPro" id="IPR036736">
    <property type="entry name" value="ACP-like_sf"/>
</dbReference>
<dbReference type="Pfam" id="PF00550">
    <property type="entry name" value="PP-binding"/>
    <property type="match status" value="1"/>
</dbReference>
<reference evidence="6" key="1">
    <citation type="journal article" date="2024" name="Antonie Van Leeuwenhoek">
        <title>Bradyrhizobium ontarionense sp. nov., a novel bacterial symbiont isolated from Aeschynomene indica (Indian jointvetch), harbours photosynthesis, nitrogen fixation and nitrous oxide (N2O) reductase genes.</title>
        <authorList>
            <person name="Bromfield E.S.P."/>
            <person name="Cloutier S."/>
        </authorList>
    </citation>
    <scope>NUCLEOTIDE SEQUENCE</scope>
    <source>
        <strain evidence="6">A19</strain>
    </source>
</reference>
<dbReference type="PANTHER" id="PTHR43775">
    <property type="entry name" value="FATTY ACID SYNTHASE"/>
    <property type="match status" value="1"/>
</dbReference>
<sequence length="1539" mass="165501">MSIAIIGLAGRFPGAPTVAQFWKNLAEGVESISEFSVDELRASGISEAELADVGYVKAGAPISDADLFDAGYFNISPKEAEFIDPQQRIFLECAVEALESAGCDPASFGGAIGVFAGVSRSTYQLYLSPGVWREVRASPVLQTLLIYGNNDDYLSTRLSYKLNLRGPSITVQTACSTSLVAVHFACQSLLSGESDIALAGGVSIQSSFRKRGYRYTEGGILSPDGHCRPFDASARGTLFGDGIGIVVLKRLDRALADGDPIRAVICGSAVNNDGAGKVGYTAPSVGGQAAVIAEAMAIAHVSPDTIDYVETHGTGTSLGDPIEIAALNEAYRSRTDKTASRPIWIGSVKSNIGHLNTAAGVASLIKTVLAMEKGIIPASLNFEQPNPKIDFAQTAFQVAACAETWARKTRPRRAGVSSFGIGGTNAHVVVEEAPAFDSTASDRPSHVLPLSARTASALDAATRNLAEYLAGADVNIADVAYTLAAGRTSHHYRRAVICTRGDDAVDAIQTDDPQRIIDQAQDLSKASICFMFPGQGSQRLNMSLGLYEHEPVFRRELDRSAELFEPHLGIDLRSLLFPSEEQAAEAASRLTDTLFAQAAIFAVSYSTAQLWASYGVKPVAMIGHSIGELVAACIAGVFSLDAAVQIVATRGRLMQDLPKGGMLAVALSSDDIKGYLNDNLSIAAINGPSLCAVSGPLDAISDLETVIRSNDIFCQRLRTSHAFHSAMMQAMVEPFVEVMGSVPLKAPSIPFISNVTGGWITEQEATDPRYWGRHLREAVNFAAGIEEMTRTYPGVLIEVGPGGALAQLAHENAAGRPLTTIVSMPHVKATAHQVEAFARGLAKLWVGGLRLDLSQLYREERRRKLPLPTYPFERQRYWAGSSQEDQPNPPHADLGGEGTFVPLWKRVAKAPDRSSPAEAQSYHWLVFITDDALCNEFMASLKGRHPHVTTVSAGSGFKQVSPSAFEIAPDQPRQYEELVSSLARESKAPDIVVYFWSATQEPLRSATVERAVERGFFGLMNLLRALGNGDPGLPLKLAAITIDTQSVTGDEQLSPIGNITRGPCQVGSVEYANMSCRMIDISRKDLAATRRGELIERLIYSIPAQIPSTVCAYRGGHLWMPMLERISLDPCASDDPSLRTNGVYLITGGTGGLGLAIAKSMAERKPVKLVLVSRSSFPARDEWSGYLASERGSKREARVIGQILEIEKLGSEVMLGSADVADMSAMRALVRLAEARYGRIHGVIHAAGLGRDEPIMTKSYQSAIPVLVPKIAGTLVLERIFADRGLDFLVLFSSVSALAGFVGHVDYGAANAFLDAFAQRGSPRVDKTISINWDAWSETGMAAHASAALPDKLRTTREEYLKRSISTAEGVDLFHRILAAGIPQVAVLKHPLRDPAAAAAARAPAAPVSAASTERQLKTEVRAQAQQAPKAVSALRSTRRYPRPNLLTPFEEPRTELETIVAELWAELLNLERIGVNDDFFELGGHSLLALQLIPRLRNRFQTDISPADVFGYPTVASMSSLIEEKLVAEIEQMEDEGV</sequence>
<dbReference type="InterPro" id="IPR016035">
    <property type="entry name" value="Acyl_Trfase/lysoPLipase"/>
</dbReference>
<dbReference type="InterPro" id="IPR009081">
    <property type="entry name" value="PP-bd_ACP"/>
</dbReference>
<dbReference type="Gene3D" id="1.10.1200.10">
    <property type="entry name" value="ACP-like"/>
    <property type="match status" value="1"/>
</dbReference>